<keyword evidence="1" id="KW-0472">Membrane</keyword>
<dbReference type="GeneID" id="87843769"/>
<keyword evidence="1" id="KW-0812">Transmembrane</keyword>
<comment type="caution">
    <text evidence="2">The sequence shown here is derived from an EMBL/GenBank/DDBJ whole genome shotgun (WGS) entry which is preliminary data.</text>
</comment>
<feature type="transmembrane region" description="Helical" evidence="1">
    <location>
        <begin position="173"/>
        <end position="192"/>
    </location>
</feature>
<evidence type="ECO:0008006" key="4">
    <source>
        <dbReference type="Google" id="ProtNLM"/>
    </source>
</evidence>
<evidence type="ECO:0000256" key="1">
    <source>
        <dbReference type="SAM" id="Phobius"/>
    </source>
</evidence>
<name>A0AAE0HCB5_9PEZI</name>
<proteinExistence type="predicted"/>
<reference evidence="2" key="2">
    <citation type="submission" date="2023-06" db="EMBL/GenBank/DDBJ databases">
        <authorList>
            <consortium name="Lawrence Berkeley National Laboratory"/>
            <person name="Haridas S."/>
            <person name="Hensen N."/>
            <person name="Bonometti L."/>
            <person name="Westerberg I."/>
            <person name="Brannstrom I.O."/>
            <person name="Guillou S."/>
            <person name="Cros-Aarteil S."/>
            <person name="Calhoun S."/>
            <person name="Kuo A."/>
            <person name="Mondo S."/>
            <person name="Pangilinan J."/>
            <person name="Riley R."/>
            <person name="Labutti K."/>
            <person name="Andreopoulos B."/>
            <person name="Lipzen A."/>
            <person name="Chen C."/>
            <person name="Yanf M."/>
            <person name="Daum C."/>
            <person name="Ng V."/>
            <person name="Clum A."/>
            <person name="Steindorff A."/>
            <person name="Ohm R."/>
            <person name="Martin F."/>
            <person name="Silar P."/>
            <person name="Natvig D."/>
            <person name="Lalanne C."/>
            <person name="Gautier V."/>
            <person name="Ament-Velasquez S.L."/>
            <person name="Kruys A."/>
            <person name="Hutchinson M.I."/>
            <person name="Powell A.J."/>
            <person name="Barry K."/>
            <person name="Miller A.N."/>
            <person name="Grigoriev I.V."/>
            <person name="Debuchy R."/>
            <person name="Gladieux P."/>
            <person name="Thoren M.H."/>
            <person name="Johannesson H."/>
        </authorList>
    </citation>
    <scope>NUCLEOTIDE SEQUENCE</scope>
    <source>
        <strain evidence="2">CBS 168.71</strain>
    </source>
</reference>
<evidence type="ECO:0000313" key="2">
    <source>
        <dbReference type="EMBL" id="KAK3293772.1"/>
    </source>
</evidence>
<feature type="transmembrane region" description="Helical" evidence="1">
    <location>
        <begin position="397"/>
        <end position="420"/>
    </location>
</feature>
<feature type="transmembrane region" description="Helical" evidence="1">
    <location>
        <begin position="454"/>
        <end position="477"/>
    </location>
</feature>
<feature type="transmembrane region" description="Helical" evidence="1">
    <location>
        <begin position="103"/>
        <end position="125"/>
    </location>
</feature>
<dbReference type="EMBL" id="JAUEPN010000006">
    <property type="protein sequence ID" value="KAK3293772.1"/>
    <property type="molecule type" value="Genomic_DNA"/>
</dbReference>
<dbReference type="AlphaFoldDB" id="A0AAE0HCB5"/>
<dbReference type="Proteomes" id="UP001278766">
    <property type="component" value="Unassembled WGS sequence"/>
</dbReference>
<sequence length="502" mass="56680">MVHSPARGISHVLAAARSFQSSRDQKSGGAQSPKTLLHFFLQALGLPMDNPQVSARVSPIADADAPSDPQLREAYEATQEGYRRMKEQTRRLLQNRPQSWRHLLGLLCGLHFSILFGRLAGGLVFSGLHFTQLNVLSAAAVALALATRITWGALFASPYSFLGYRRPGVHYRWAVRLVSLVTTIPALILHLAMIRAASQVRTALNVDLVHTILQLVLLALNVDLVHTILQLVLLLPAMSLYAWMVRRFLLRQNDEHYEPTASPSPHEETMNARVAGTGHLSSGLDSSTSKAKGSIYAPLGVFLLCAYAIKRFIHTSFFARITMPPPHPWVLTSSLLGRPIIRNSEDGSIAVEDPRFRVPIRHRDYITRYNETASGCDGYWGHRGRERTTDFRIRPAFYRFAFLGWAFYFFAKGFLCIFHVNYPTHAYDGELKRPDLTIPDQERQMRILYLKWKLMMATAPLAVLVVIYTGFCALKLFGMWTDAIMRYAPPREPTQPERQIQL</sequence>
<gene>
    <name evidence="2" type="ORF">B0H64DRAFT_445008</name>
</gene>
<feature type="transmembrane region" description="Helical" evidence="1">
    <location>
        <begin position="212"/>
        <end position="243"/>
    </location>
</feature>
<accession>A0AAE0HCB5</accession>
<dbReference type="RefSeq" id="XP_062657286.1">
    <property type="nucleotide sequence ID" value="XM_062806821.1"/>
</dbReference>
<feature type="transmembrane region" description="Helical" evidence="1">
    <location>
        <begin position="137"/>
        <end position="161"/>
    </location>
</feature>
<organism evidence="2 3">
    <name type="scientific">Chaetomium fimeti</name>
    <dbReference type="NCBI Taxonomy" id="1854472"/>
    <lineage>
        <taxon>Eukaryota</taxon>
        <taxon>Fungi</taxon>
        <taxon>Dikarya</taxon>
        <taxon>Ascomycota</taxon>
        <taxon>Pezizomycotina</taxon>
        <taxon>Sordariomycetes</taxon>
        <taxon>Sordariomycetidae</taxon>
        <taxon>Sordariales</taxon>
        <taxon>Chaetomiaceae</taxon>
        <taxon>Chaetomium</taxon>
    </lineage>
</organism>
<keyword evidence="1" id="KW-1133">Transmembrane helix</keyword>
<protein>
    <recommendedName>
        <fullName evidence="4">Transmembrane protein</fullName>
    </recommendedName>
</protein>
<keyword evidence="3" id="KW-1185">Reference proteome</keyword>
<reference evidence="2" key="1">
    <citation type="journal article" date="2023" name="Mol. Phylogenet. Evol.">
        <title>Genome-scale phylogeny and comparative genomics of the fungal order Sordariales.</title>
        <authorList>
            <person name="Hensen N."/>
            <person name="Bonometti L."/>
            <person name="Westerberg I."/>
            <person name="Brannstrom I.O."/>
            <person name="Guillou S."/>
            <person name="Cros-Aarteil S."/>
            <person name="Calhoun S."/>
            <person name="Haridas S."/>
            <person name="Kuo A."/>
            <person name="Mondo S."/>
            <person name="Pangilinan J."/>
            <person name="Riley R."/>
            <person name="LaButti K."/>
            <person name="Andreopoulos B."/>
            <person name="Lipzen A."/>
            <person name="Chen C."/>
            <person name="Yan M."/>
            <person name="Daum C."/>
            <person name="Ng V."/>
            <person name="Clum A."/>
            <person name="Steindorff A."/>
            <person name="Ohm R.A."/>
            <person name="Martin F."/>
            <person name="Silar P."/>
            <person name="Natvig D.O."/>
            <person name="Lalanne C."/>
            <person name="Gautier V."/>
            <person name="Ament-Velasquez S.L."/>
            <person name="Kruys A."/>
            <person name="Hutchinson M.I."/>
            <person name="Powell A.J."/>
            <person name="Barry K."/>
            <person name="Miller A.N."/>
            <person name="Grigoriev I.V."/>
            <person name="Debuchy R."/>
            <person name="Gladieux P."/>
            <person name="Hiltunen Thoren M."/>
            <person name="Johannesson H."/>
        </authorList>
    </citation>
    <scope>NUCLEOTIDE SEQUENCE</scope>
    <source>
        <strain evidence="2">CBS 168.71</strain>
    </source>
</reference>
<evidence type="ECO:0000313" key="3">
    <source>
        <dbReference type="Proteomes" id="UP001278766"/>
    </source>
</evidence>